<proteinExistence type="predicted"/>
<keyword evidence="1" id="KW-1133">Transmembrane helix</keyword>
<keyword evidence="1" id="KW-0812">Transmembrane</keyword>
<protein>
    <submittedName>
        <fullName evidence="2">Zinc ABC transporter, periplasmic-binding protein ZnuA</fullName>
    </submittedName>
</protein>
<keyword evidence="1" id="KW-0472">Membrane</keyword>
<evidence type="ECO:0000313" key="2">
    <source>
        <dbReference type="EMBL" id="GAT11257.1"/>
    </source>
</evidence>
<name>A0ABQ0KPB9_MYCNV</name>
<reference evidence="2 3" key="1">
    <citation type="journal article" date="2016" name="Genome Announc.">
        <title>Draft Genome Sequences of Five Rapidly Growing Mycobacterium Species, M. thermoresistibile, M. fortuitum subsp. acetamidolyticum, M. canariasense, M. brisbanense, and M. novocastrense.</title>
        <authorList>
            <person name="Katahira K."/>
            <person name="Ogura Y."/>
            <person name="Gotoh Y."/>
            <person name="Hayashi T."/>
        </authorList>
    </citation>
    <scope>NUCLEOTIDE SEQUENCE [LARGE SCALE GENOMIC DNA]</scope>
    <source>
        <strain evidence="2 3">JCM18114</strain>
    </source>
</reference>
<comment type="caution">
    <text evidence="2">The sequence shown here is derived from an EMBL/GenBank/DDBJ whole genome shotgun (WGS) entry which is preliminary data.</text>
</comment>
<evidence type="ECO:0000256" key="1">
    <source>
        <dbReference type="SAM" id="Phobius"/>
    </source>
</evidence>
<dbReference type="Proteomes" id="UP000069773">
    <property type="component" value="Unassembled WGS sequence"/>
</dbReference>
<keyword evidence="3" id="KW-1185">Reference proteome</keyword>
<accession>A0ABQ0KPB9</accession>
<organism evidence="2 3">
    <name type="scientific">Mycolicibacterium novocastrense</name>
    <name type="common">Mycobacterium novocastrense</name>
    <dbReference type="NCBI Taxonomy" id="59813"/>
    <lineage>
        <taxon>Bacteria</taxon>
        <taxon>Bacillati</taxon>
        <taxon>Actinomycetota</taxon>
        <taxon>Actinomycetes</taxon>
        <taxon>Mycobacteriales</taxon>
        <taxon>Mycobacteriaceae</taxon>
        <taxon>Mycolicibacterium</taxon>
    </lineage>
</organism>
<evidence type="ECO:0000313" key="3">
    <source>
        <dbReference type="Proteomes" id="UP000069773"/>
    </source>
</evidence>
<dbReference type="EMBL" id="BCTA01000064">
    <property type="protein sequence ID" value="GAT11257.1"/>
    <property type="molecule type" value="Genomic_DNA"/>
</dbReference>
<gene>
    <name evidence="2" type="ORF">RMCN_4390</name>
</gene>
<feature type="transmembrane region" description="Helical" evidence="1">
    <location>
        <begin position="12"/>
        <end position="35"/>
    </location>
</feature>
<sequence length="77" mass="8276">MPSSNINVGFWSVGWDAVFLPVAVVAGLTALTLCIRPDIETTAAATNPGSRMCDFIPDSPLRRIISHTHDVADRSSH</sequence>